<dbReference type="CDD" id="cd00090">
    <property type="entry name" value="HTH_ARSR"/>
    <property type="match status" value="1"/>
</dbReference>
<reference evidence="3 4" key="1">
    <citation type="submission" date="2016-08" db="EMBL/GenBank/DDBJ databases">
        <title>Genome of Bacillus solimangrovi GH2-4.</title>
        <authorList>
            <person name="Lim S."/>
            <person name="Kim B.-C."/>
        </authorList>
    </citation>
    <scope>NUCLEOTIDE SEQUENCE [LARGE SCALE GENOMIC DNA]</scope>
    <source>
        <strain evidence="3 4">GH2-4</strain>
    </source>
</reference>
<dbReference type="OrthoDB" id="2646147at2"/>
<protein>
    <submittedName>
        <fullName evidence="3">ArsR family transcriptional regulator</fullName>
    </submittedName>
</protein>
<dbReference type="SUPFAM" id="SSF46785">
    <property type="entry name" value="Winged helix' DNA-binding domain"/>
    <property type="match status" value="1"/>
</dbReference>
<evidence type="ECO:0000259" key="2">
    <source>
        <dbReference type="PROSITE" id="PS50987"/>
    </source>
</evidence>
<evidence type="ECO:0000313" key="3">
    <source>
        <dbReference type="EMBL" id="OEH92786.1"/>
    </source>
</evidence>
<proteinExistence type="predicted"/>
<name>A0A1E5LFF3_9BACI</name>
<evidence type="ECO:0000313" key="4">
    <source>
        <dbReference type="Proteomes" id="UP000095209"/>
    </source>
</evidence>
<dbReference type="Pfam" id="PF01022">
    <property type="entry name" value="HTH_5"/>
    <property type="match status" value="1"/>
</dbReference>
<keyword evidence="1" id="KW-0238">DNA-binding</keyword>
<dbReference type="GO" id="GO:0003700">
    <property type="term" value="F:DNA-binding transcription factor activity"/>
    <property type="evidence" value="ECO:0007669"/>
    <property type="project" value="InterPro"/>
</dbReference>
<dbReference type="EMBL" id="MJEH01000022">
    <property type="protein sequence ID" value="OEH92786.1"/>
    <property type="molecule type" value="Genomic_DNA"/>
</dbReference>
<dbReference type="RefSeq" id="WP_069717228.1">
    <property type="nucleotide sequence ID" value="NZ_MJEH01000022.1"/>
</dbReference>
<dbReference type="Proteomes" id="UP000095209">
    <property type="component" value="Unassembled WGS sequence"/>
</dbReference>
<dbReference type="STRING" id="1305675.BFG57_01970"/>
<dbReference type="Gene3D" id="1.10.10.10">
    <property type="entry name" value="Winged helix-like DNA-binding domain superfamily/Winged helix DNA-binding domain"/>
    <property type="match status" value="1"/>
</dbReference>
<feature type="domain" description="HTH arsR-type" evidence="2">
    <location>
        <begin position="256"/>
        <end position="347"/>
    </location>
</feature>
<dbReference type="InterPro" id="IPR001845">
    <property type="entry name" value="HTH_ArsR_DNA-bd_dom"/>
</dbReference>
<dbReference type="SMART" id="SM00418">
    <property type="entry name" value="HTH_ARSR"/>
    <property type="match status" value="1"/>
</dbReference>
<dbReference type="AlphaFoldDB" id="A0A1E5LFF3"/>
<dbReference type="InterPro" id="IPR011991">
    <property type="entry name" value="ArsR-like_HTH"/>
</dbReference>
<keyword evidence="4" id="KW-1185">Reference proteome</keyword>
<sequence>MKRLYPPQSTETISLQVESLSVWEVILGIAGYTHAKLRHTFNLDEKWTLDKDSMPSSLVEQLKIIQDTNFWYGMIMLQNELSSPSIQDFSKRLAEMPIDYFYDTLLPYNNRDAETIRKMTATNHQQVELFEKYATYFESHDYLSGYIRHLACYSHHDICELFNDTLNSWYKWVTQHEEWEKWIQALTFDQKQYNTLDILNPTEEIERITGGIKYIPEPSIWTVKLIPHVSYRPWILELRTHDTKLFFYPLKDEYFLESGVPSSELIRGHKALGDELRLKIIYQLLKGPLSLQEMSIHFNTSKTSLHHQLSIIKAAKFISVDKGIYSANASQINDFSGKLSQYLEGLQ</sequence>
<accession>A0A1E5LFF3</accession>
<gene>
    <name evidence="3" type="ORF">BFG57_01970</name>
</gene>
<evidence type="ECO:0000256" key="1">
    <source>
        <dbReference type="ARBA" id="ARBA00023125"/>
    </source>
</evidence>
<dbReference type="InterPro" id="IPR036390">
    <property type="entry name" value="WH_DNA-bd_sf"/>
</dbReference>
<comment type="caution">
    <text evidence="3">The sequence shown here is derived from an EMBL/GenBank/DDBJ whole genome shotgun (WGS) entry which is preliminary data.</text>
</comment>
<dbReference type="PROSITE" id="PS50987">
    <property type="entry name" value="HTH_ARSR_2"/>
    <property type="match status" value="1"/>
</dbReference>
<dbReference type="GO" id="GO:0003677">
    <property type="term" value="F:DNA binding"/>
    <property type="evidence" value="ECO:0007669"/>
    <property type="project" value="UniProtKB-KW"/>
</dbReference>
<organism evidence="3 4">
    <name type="scientific">Bacillus solimangrovi</name>
    <dbReference type="NCBI Taxonomy" id="1305675"/>
    <lineage>
        <taxon>Bacteria</taxon>
        <taxon>Bacillati</taxon>
        <taxon>Bacillota</taxon>
        <taxon>Bacilli</taxon>
        <taxon>Bacillales</taxon>
        <taxon>Bacillaceae</taxon>
        <taxon>Bacillus</taxon>
    </lineage>
</organism>
<dbReference type="InterPro" id="IPR036388">
    <property type="entry name" value="WH-like_DNA-bd_sf"/>
</dbReference>